<sequence>DILSTYGDVVTLKRGRDDQDKHEDPSAGSNRGMKRRKSSKDVEPSKGSKSKESKSSRSSKGTQSQPKSSGKSTQAKEPIFEAADTKMQYDQRNEFGHLDINLIIRLLLSMIGPKNLTSLQLLIMLGINQNMLTLDRLKNGSAPLSKNVTNQDNLLACLTSLWALLLTS</sequence>
<feature type="compositionally biased region" description="Basic and acidic residues" evidence="1">
    <location>
        <begin position="14"/>
        <end position="25"/>
    </location>
</feature>
<organism evidence="2">
    <name type="scientific">Tanacetum cinerariifolium</name>
    <name type="common">Dalmatian daisy</name>
    <name type="synonym">Chrysanthemum cinerariifolium</name>
    <dbReference type="NCBI Taxonomy" id="118510"/>
    <lineage>
        <taxon>Eukaryota</taxon>
        <taxon>Viridiplantae</taxon>
        <taxon>Streptophyta</taxon>
        <taxon>Embryophyta</taxon>
        <taxon>Tracheophyta</taxon>
        <taxon>Spermatophyta</taxon>
        <taxon>Magnoliopsida</taxon>
        <taxon>eudicotyledons</taxon>
        <taxon>Gunneridae</taxon>
        <taxon>Pentapetalae</taxon>
        <taxon>asterids</taxon>
        <taxon>campanulids</taxon>
        <taxon>Asterales</taxon>
        <taxon>Asteraceae</taxon>
        <taxon>Asteroideae</taxon>
        <taxon>Anthemideae</taxon>
        <taxon>Anthemidinae</taxon>
        <taxon>Tanacetum</taxon>
    </lineage>
</organism>
<protein>
    <submittedName>
        <fullName evidence="2">Uncharacterized protein</fullName>
    </submittedName>
</protein>
<evidence type="ECO:0000256" key="1">
    <source>
        <dbReference type="SAM" id="MobiDB-lite"/>
    </source>
</evidence>
<reference evidence="2" key="1">
    <citation type="journal article" date="2019" name="Sci. Rep.">
        <title>Draft genome of Tanacetum cinerariifolium, the natural source of mosquito coil.</title>
        <authorList>
            <person name="Yamashiro T."/>
            <person name="Shiraishi A."/>
            <person name="Satake H."/>
            <person name="Nakayama K."/>
        </authorList>
    </citation>
    <scope>NUCLEOTIDE SEQUENCE</scope>
</reference>
<gene>
    <name evidence="2" type="ORF">Tci_882361</name>
</gene>
<feature type="compositionally biased region" description="Polar residues" evidence="1">
    <location>
        <begin position="61"/>
        <end position="75"/>
    </location>
</feature>
<feature type="region of interest" description="Disordered" evidence="1">
    <location>
        <begin position="1"/>
        <end position="81"/>
    </location>
</feature>
<accession>A0A699TIB6</accession>
<feature type="compositionally biased region" description="Basic and acidic residues" evidence="1">
    <location>
        <begin position="39"/>
        <end position="55"/>
    </location>
</feature>
<evidence type="ECO:0000313" key="2">
    <source>
        <dbReference type="EMBL" id="GFD10392.1"/>
    </source>
</evidence>
<proteinExistence type="predicted"/>
<comment type="caution">
    <text evidence="2">The sequence shown here is derived from an EMBL/GenBank/DDBJ whole genome shotgun (WGS) entry which is preliminary data.</text>
</comment>
<name>A0A699TIB6_TANCI</name>
<feature type="non-terminal residue" evidence="2">
    <location>
        <position position="1"/>
    </location>
</feature>
<dbReference type="EMBL" id="BKCJ011251975">
    <property type="protein sequence ID" value="GFD10392.1"/>
    <property type="molecule type" value="Genomic_DNA"/>
</dbReference>
<dbReference type="AlphaFoldDB" id="A0A699TIB6"/>